<organism evidence="1 2">
    <name type="scientific">Microvirga aerophila</name>
    <dbReference type="NCBI Taxonomy" id="670291"/>
    <lineage>
        <taxon>Bacteria</taxon>
        <taxon>Pseudomonadati</taxon>
        <taxon>Pseudomonadota</taxon>
        <taxon>Alphaproteobacteria</taxon>
        <taxon>Hyphomicrobiales</taxon>
        <taxon>Methylobacteriaceae</taxon>
        <taxon>Microvirga</taxon>
    </lineage>
</organism>
<keyword evidence="2" id="KW-1185">Reference proteome</keyword>
<name>A0A512C161_9HYPH</name>
<dbReference type="InterPro" id="IPR008767">
    <property type="entry name" value="Phage_SPP1_head-tail_adaptor"/>
</dbReference>
<dbReference type="Proteomes" id="UP000321085">
    <property type="component" value="Unassembled WGS sequence"/>
</dbReference>
<protein>
    <submittedName>
        <fullName evidence="1">Uncharacterized protein</fullName>
    </submittedName>
</protein>
<sequence length="67" mass="7096">MTIARLVETLDEYGIPREAWTPIRTENAAIIQASAEDFLSSAGVAVESIVIFRTCSIEGGTPGDASP</sequence>
<dbReference type="RefSeq" id="WP_147022759.1">
    <property type="nucleotide sequence ID" value="NZ_BJYU01000137.1"/>
</dbReference>
<dbReference type="AlphaFoldDB" id="A0A512C161"/>
<reference evidence="1 2" key="1">
    <citation type="submission" date="2019-07" db="EMBL/GenBank/DDBJ databases">
        <title>Whole genome shotgun sequence of Microvirga aerophila NBRC 106136.</title>
        <authorList>
            <person name="Hosoyama A."/>
            <person name="Uohara A."/>
            <person name="Ohji S."/>
            <person name="Ichikawa N."/>
        </authorList>
    </citation>
    <scope>NUCLEOTIDE SEQUENCE [LARGE SCALE GENOMIC DNA]</scope>
    <source>
        <strain evidence="1 2">NBRC 106136</strain>
    </source>
</reference>
<accession>A0A512C161</accession>
<proteinExistence type="predicted"/>
<dbReference type="EMBL" id="BJYU01000137">
    <property type="protein sequence ID" value="GEO17939.1"/>
    <property type="molecule type" value="Genomic_DNA"/>
</dbReference>
<dbReference type="Pfam" id="PF05521">
    <property type="entry name" value="Phage_HCP"/>
    <property type="match status" value="1"/>
</dbReference>
<evidence type="ECO:0000313" key="1">
    <source>
        <dbReference type="EMBL" id="GEO17939.1"/>
    </source>
</evidence>
<comment type="caution">
    <text evidence="1">The sequence shown here is derived from an EMBL/GenBank/DDBJ whole genome shotgun (WGS) entry which is preliminary data.</text>
</comment>
<evidence type="ECO:0000313" key="2">
    <source>
        <dbReference type="Proteomes" id="UP000321085"/>
    </source>
</evidence>
<gene>
    <name evidence="1" type="ORF">MAE02_56350</name>
</gene>